<dbReference type="SUPFAM" id="SSF55729">
    <property type="entry name" value="Acyl-CoA N-acyltransferases (Nat)"/>
    <property type="match status" value="1"/>
</dbReference>
<protein>
    <submittedName>
        <fullName evidence="2">GNAT family N-acetyltransferase</fullName>
    </submittedName>
</protein>
<dbReference type="PANTHER" id="PTHR43451">
    <property type="entry name" value="ACETYLTRANSFERASE (GNAT) FAMILY PROTEIN"/>
    <property type="match status" value="1"/>
</dbReference>
<accession>A0ABS3E0A4</accession>
<dbReference type="PROSITE" id="PS51186">
    <property type="entry name" value="GNAT"/>
    <property type="match status" value="1"/>
</dbReference>
<dbReference type="Pfam" id="PF13673">
    <property type="entry name" value="Acetyltransf_10"/>
    <property type="match status" value="1"/>
</dbReference>
<reference evidence="2 3" key="1">
    <citation type="submission" date="2020-12" db="EMBL/GenBank/DDBJ databases">
        <title>Oil enriched cultivation method for isolating marine PHA-producing bacteria.</title>
        <authorList>
            <person name="Zheng W."/>
            <person name="Yu S."/>
            <person name="Huang Y."/>
        </authorList>
    </citation>
    <scope>NUCLEOTIDE SEQUENCE [LARGE SCALE GENOMIC DNA]</scope>
    <source>
        <strain evidence="2 3">SY-2-6</strain>
    </source>
</reference>
<evidence type="ECO:0000313" key="2">
    <source>
        <dbReference type="EMBL" id="MBN8237002.1"/>
    </source>
</evidence>
<dbReference type="Gene3D" id="3.40.630.30">
    <property type="match status" value="1"/>
</dbReference>
<comment type="caution">
    <text evidence="2">The sequence shown here is derived from an EMBL/GenBank/DDBJ whole genome shotgun (WGS) entry which is preliminary data.</text>
</comment>
<dbReference type="EMBL" id="JAEKJY010000006">
    <property type="protein sequence ID" value="MBN8237002.1"/>
    <property type="molecule type" value="Genomic_DNA"/>
</dbReference>
<dbReference type="InterPro" id="IPR052564">
    <property type="entry name" value="N-acetyltrans/Recomb-assoc"/>
</dbReference>
<feature type="domain" description="N-acetyltransferase" evidence="1">
    <location>
        <begin position="1"/>
        <end position="154"/>
    </location>
</feature>
<gene>
    <name evidence="2" type="ORF">JF544_17230</name>
</gene>
<dbReference type="CDD" id="cd04301">
    <property type="entry name" value="NAT_SF"/>
    <property type="match status" value="1"/>
</dbReference>
<keyword evidence="3" id="KW-1185">Reference proteome</keyword>
<dbReference type="Proteomes" id="UP000663970">
    <property type="component" value="Unassembled WGS sequence"/>
</dbReference>
<dbReference type="RefSeq" id="WP_051254795.1">
    <property type="nucleotide sequence ID" value="NZ_JAEKJY010000006.1"/>
</dbReference>
<dbReference type="PANTHER" id="PTHR43451:SF1">
    <property type="entry name" value="ACETYLTRANSFERASE"/>
    <property type="match status" value="1"/>
</dbReference>
<organism evidence="2 3">
    <name type="scientific">Halobacillus kuroshimensis</name>
    <dbReference type="NCBI Taxonomy" id="302481"/>
    <lineage>
        <taxon>Bacteria</taxon>
        <taxon>Bacillati</taxon>
        <taxon>Bacillota</taxon>
        <taxon>Bacilli</taxon>
        <taxon>Bacillales</taxon>
        <taxon>Bacillaceae</taxon>
        <taxon>Halobacillus</taxon>
    </lineage>
</organism>
<dbReference type="InterPro" id="IPR016181">
    <property type="entry name" value="Acyl_CoA_acyltransferase"/>
</dbReference>
<dbReference type="InterPro" id="IPR000182">
    <property type="entry name" value="GNAT_dom"/>
</dbReference>
<proteinExistence type="predicted"/>
<evidence type="ECO:0000313" key="3">
    <source>
        <dbReference type="Proteomes" id="UP000663970"/>
    </source>
</evidence>
<evidence type="ECO:0000259" key="1">
    <source>
        <dbReference type="PROSITE" id="PS51186"/>
    </source>
</evidence>
<name>A0ABS3E0A4_9BACI</name>
<sequence>MQIRKMGNNDTEEVIRLMVDAIMDIPQDVYTDEQKKAWAGAVSLNESLSGRLLNGFTLLALEEGQVIAMASLAGGECIDFLYVRPDDQRTGTASILLEQLEREAESMGAVRLHTEASFAAVPFFMKHGYEKVRHQEKTLNGTVIKNVRMCKKVHI</sequence>